<protein>
    <submittedName>
        <fullName evidence="3">Uncharacterized protein</fullName>
    </submittedName>
</protein>
<reference evidence="3" key="2">
    <citation type="journal article" date="2008" name="Genome Biol.">
        <title>Improved genome assembly and evidence-based global gene model set for the chordate Ciona intestinalis: new insight into intron and operon populations.</title>
        <authorList>
            <person name="Satou Y."/>
            <person name="Mineta K."/>
            <person name="Ogasawara M."/>
            <person name="Sasakura Y."/>
            <person name="Shoguchi E."/>
            <person name="Ueno K."/>
            <person name="Yamada L."/>
            <person name="Matsumoto J."/>
            <person name="Wasserscheid J."/>
            <person name="Dewar K."/>
            <person name="Wiley G.B."/>
            <person name="Macmil S.L."/>
            <person name="Roe B.A."/>
            <person name="Zeller R.W."/>
            <person name="Hastings K.E."/>
            <person name="Lemaire P."/>
            <person name="Lindquist E."/>
            <person name="Endo T."/>
            <person name="Hotta K."/>
            <person name="Inaba K."/>
        </authorList>
    </citation>
    <scope>NUCLEOTIDE SEQUENCE [LARGE SCALE GENOMIC DNA]</scope>
    <source>
        <strain evidence="3">wild type</strain>
    </source>
</reference>
<evidence type="ECO:0000256" key="1">
    <source>
        <dbReference type="SAM" id="MobiDB-lite"/>
    </source>
</evidence>
<keyword evidence="4" id="KW-1185">Reference proteome</keyword>
<keyword evidence="2" id="KW-0812">Transmembrane</keyword>
<reference evidence="3" key="3">
    <citation type="submission" date="2025-08" db="UniProtKB">
        <authorList>
            <consortium name="Ensembl"/>
        </authorList>
    </citation>
    <scope>IDENTIFICATION</scope>
</reference>
<proteinExistence type="predicted"/>
<feature type="region of interest" description="Disordered" evidence="1">
    <location>
        <begin position="101"/>
        <end position="120"/>
    </location>
</feature>
<keyword evidence="2" id="KW-0472">Membrane</keyword>
<dbReference type="InParanoid" id="F6PU48"/>
<dbReference type="AlphaFoldDB" id="F6PU48"/>
<reference evidence="3" key="4">
    <citation type="submission" date="2025-09" db="UniProtKB">
        <authorList>
            <consortium name="Ensembl"/>
        </authorList>
    </citation>
    <scope>IDENTIFICATION</scope>
</reference>
<dbReference type="EMBL" id="EAAA01002998">
    <property type="status" value="NOT_ANNOTATED_CDS"/>
    <property type="molecule type" value="Genomic_DNA"/>
</dbReference>
<feature type="transmembrane region" description="Helical" evidence="2">
    <location>
        <begin position="35"/>
        <end position="60"/>
    </location>
</feature>
<dbReference type="Proteomes" id="UP000008144">
    <property type="component" value="Chromosome 9"/>
</dbReference>
<accession>F6PU48</accession>
<evidence type="ECO:0000256" key="2">
    <source>
        <dbReference type="SAM" id="Phobius"/>
    </source>
</evidence>
<sequence length="162" mass="18332">MATPSQRTFRPSYRNPNGDIQFENKTASAARSRDQLITCMLILSLSLAALSSSFTIHLAIENYKRMLENKELLMKIDLLNKEVFNPEKLTAANAINDTSTASWHSVKETPKQTTDSLSDAEVTNGTKAKFKCCDNAQTKTTLYPHRYYVAKFREIGDSLREF</sequence>
<evidence type="ECO:0000313" key="4">
    <source>
        <dbReference type="Proteomes" id="UP000008144"/>
    </source>
</evidence>
<dbReference type="GeneTree" id="ENSGT00530000067290"/>
<feature type="compositionally biased region" description="Polar residues" evidence="1">
    <location>
        <begin position="111"/>
        <end position="120"/>
    </location>
</feature>
<reference evidence="4" key="1">
    <citation type="journal article" date="2002" name="Science">
        <title>The draft genome of Ciona intestinalis: insights into chordate and vertebrate origins.</title>
        <authorList>
            <person name="Dehal P."/>
            <person name="Satou Y."/>
            <person name="Campbell R.K."/>
            <person name="Chapman J."/>
            <person name="Degnan B."/>
            <person name="De Tomaso A."/>
            <person name="Davidson B."/>
            <person name="Di Gregorio A."/>
            <person name="Gelpke M."/>
            <person name="Goodstein D.M."/>
            <person name="Harafuji N."/>
            <person name="Hastings K.E."/>
            <person name="Ho I."/>
            <person name="Hotta K."/>
            <person name="Huang W."/>
            <person name="Kawashima T."/>
            <person name="Lemaire P."/>
            <person name="Martinez D."/>
            <person name="Meinertzhagen I.A."/>
            <person name="Necula S."/>
            <person name="Nonaka M."/>
            <person name="Putnam N."/>
            <person name="Rash S."/>
            <person name="Saiga H."/>
            <person name="Satake M."/>
            <person name="Terry A."/>
            <person name="Yamada L."/>
            <person name="Wang H.G."/>
            <person name="Awazu S."/>
            <person name="Azumi K."/>
            <person name="Boore J."/>
            <person name="Branno M."/>
            <person name="Chin-Bow S."/>
            <person name="DeSantis R."/>
            <person name="Doyle S."/>
            <person name="Francino P."/>
            <person name="Keys D.N."/>
            <person name="Haga S."/>
            <person name="Hayashi H."/>
            <person name="Hino K."/>
            <person name="Imai K.S."/>
            <person name="Inaba K."/>
            <person name="Kano S."/>
            <person name="Kobayashi K."/>
            <person name="Kobayashi M."/>
            <person name="Lee B.I."/>
            <person name="Makabe K.W."/>
            <person name="Manohar C."/>
            <person name="Matassi G."/>
            <person name="Medina M."/>
            <person name="Mochizuki Y."/>
            <person name="Mount S."/>
            <person name="Morishita T."/>
            <person name="Miura S."/>
            <person name="Nakayama A."/>
            <person name="Nishizaka S."/>
            <person name="Nomoto H."/>
            <person name="Ohta F."/>
            <person name="Oishi K."/>
            <person name="Rigoutsos I."/>
            <person name="Sano M."/>
            <person name="Sasaki A."/>
            <person name="Sasakura Y."/>
            <person name="Shoguchi E."/>
            <person name="Shin-i T."/>
            <person name="Spagnuolo A."/>
            <person name="Stainier D."/>
            <person name="Suzuki M.M."/>
            <person name="Tassy O."/>
            <person name="Takatori N."/>
            <person name="Tokuoka M."/>
            <person name="Yagi K."/>
            <person name="Yoshizaki F."/>
            <person name="Wada S."/>
            <person name="Zhang C."/>
            <person name="Hyatt P.D."/>
            <person name="Larimer F."/>
            <person name="Detter C."/>
            <person name="Doggett N."/>
            <person name="Glavina T."/>
            <person name="Hawkins T."/>
            <person name="Richardson P."/>
            <person name="Lucas S."/>
            <person name="Kohara Y."/>
            <person name="Levine M."/>
            <person name="Satoh N."/>
            <person name="Rokhsar D.S."/>
        </authorList>
    </citation>
    <scope>NUCLEOTIDE SEQUENCE [LARGE SCALE GENOMIC DNA]</scope>
</reference>
<name>F6PU48_CIOIN</name>
<evidence type="ECO:0000313" key="3">
    <source>
        <dbReference type="Ensembl" id="ENSCINP00000023868.1"/>
    </source>
</evidence>
<keyword evidence="2" id="KW-1133">Transmembrane helix</keyword>
<dbReference type="HOGENOM" id="CLU_1639168_0_0_1"/>
<organism evidence="3 4">
    <name type="scientific">Ciona intestinalis</name>
    <name type="common">Transparent sea squirt</name>
    <name type="synonym">Ascidia intestinalis</name>
    <dbReference type="NCBI Taxonomy" id="7719"/>
    <lineage>
        <taxon>Eukaryota</taxon>
        <taxon>Metazoa</taxon>
        <taxon>Chordata</taxon>
        <taxon>Tunicata</taxon>
        <taxon>Ascidiacea</taxon>
        <taxon>Phlebobranchia</taxon>
        <taxon>Cionidae</taxon>
        <taxon>Ciona</taxon>
    </lineage>
</organism>
<dbReference type="Ensembl" id="ENSCINT00000024114.1">
    <property type="protein sequence ID" value="ENSCINP00000023868.1"/>
    <property type="gene ID" value="ENSCING00000012890.1"/>
</dbReference>